<proteinExistence type="predicted"/>
<dbReference type="Proteomes" id="UP000644699">
    <property type="component" value="Unassembled WGS sequence"/>
</dbReference>
<dbReference type="AlphaFoldDB" id="A0A917E5U3"/>
<organism evidence="1 2">
    <name type="scientific">Aureimonas endophytica</name>
    <dbReference type="NCBI Taxonomy" id="2027858"/>
    <lineage>
        <taxon>Bacteria</taxon>
        <taxon>Pseudomonadati</taxon>
        <taxon>Pseudomonadota</taxon>
        <taxon>Alphaproteobacteria</taxon>
        <taxon>Hyphomicrobiales</taxon>
        <taxon>Aurantimonadaceae</taxon>
        <taxon>Aureimonas</taxon>
    </lineage>
</organism>
<dbReference type="SUPFAM" id="SSF51445">
    <property type="entry name" value="(Trans)glycosidases"/>
    <property type="match status" value="1"/>
</dbReference>
<evidence type="ECO:0000313" key="2">
    <source>
        <dbReference type="Proteomes" id="UP000644699"/>
    </source>
</evidence>
<dbReference type="Gene3D" id="3.20.20.80">
    <property type="entry name" value="Glycosidases"/>
    <property type="match status" value="1"/>
</dbReference>
<reference evidence="1" key="2">
    <citation type="submission" date="2020-09" db="EMBL/GenBank/DDBJ databases">
        <authorList>
            <person name="Sun Q."/>
            <person name="Zhou Y."/>
        </authorList>
    </citation>
    <scope>NUCLEOTIDE SEQUENCE</scope>
    <source>
        <strain evidence="1">CGMCC 1.15367</strain>
    </source>
</reference>
<accession>A0A917E5U3</accession>
<comment type="caution">
    <text evidence="1">The sequence shown here is derived from an EMBL/GenBank/DDBJ whole genome shotgun (WGS) entry which is preliminary data.</text>
</comment>
<dbReference type="RefSeq" id="WP_188908554.1">
    <property type="nucleotide sequence ID" value="NZ_BMIQ01000003.1"/>
</dbReference>
<evidence type="ECO:0000313" key="1">
    <source>
        <dbReference type="EMBL" id="GGE03539.1"/>
    </source>
</evidence>
<dbReference type="EMBL" id="BMIQ01000003">
    <property type="protein sequence ID" value="GGE03539.1"/>
    <property type="molecule type" value="Genomic_DNA"/>
</dbReference>
<dbReference type="InterPro" id="IPR017853">
    <property type="entry name" value="GH"/>
</dbReference>
<gene>
    <name evidence="1" type="ORF">GCM10011390_23060</name>
</gene>
<sequence length="291" mass="33321">MFRSFLQAGFECGRLEWQGNFCLLTGTGHLPDAKMRAHYDIALAHGIRTVRDGLPPWLPIEPRLRVAREKEMEVIWDLNHYWRHSDPEGYANRVAEAVLAVAPDEDFWCCFNETSFHPRMVPGESTAFVVDQARAIFAILKRRLHRLRLITSEPAHRPHEIGAHALADLADVVGINVYPHNLKRSIARSLRDAAKRYGKPVMIAETGLHKGHHRRWKDIDDKGDWLRHVTSEVERSRVRVVGLCLYPIVNSPAWNAPYRHRWDHGLIREDLTVDPSLSAAIRQATPIAATR</sequence>
<evidence type="ECO:0008006" key="3">
    <source>
        <dbReference type="Google" id="ProtNLM"/>
    </source>
</evidence>
<name>A0A917E5U3_9HYPH</name>
<reference evidence="1" key="1">
    <citation type="journal article" date="2014" name="Int. J. Syst. Evol. Microbiol.">
        <title>Complete genome sequence of Corynebacterium casei LMG S-19264T (=DSM 44701T), isolated from a smear-ripened cheese.</title>
        <authorList>
            <consortium name="US DOE Joint Genome Institute (JGI-PGF)"/>
            <person name="Walter F."/>
            <person name="Albersmeier A."/>
            <person name="Kalinowski J."/>
            <person name="Ruckert C."/>
        </authorList>
    </citation>
    <scope>NUCLEOTIDE SEQUENCE</scope>
    <source>
        <strain evidence="1">CGMCC 1.15367</strain>
    </source>
</reference>
<keyword evidence="2" id="KW-1185">Reference proteome</keyword>
<protein>
    <recommendedName>
        <fullName evidence="3">Beta-glucosidase/6-phospho-beta-glucosidase/beta-galactosidase</fullName>
    </recommendedName>
</protein>